<organism evidence="2 4">
    <name type="scientific">Caldiarchaeum subterraneum</name>
    <dbReference type="NCBI Taxonomy" id="311458"/>
    <lineage>
        <taxon>Archaea</taxon>
        <taxon>Nitrososphaerota</taxon>
        <taxon>Candidatus Caldarchaeales</taxon>
        <taxon>Candidatus Caldarchaeaceae</taxon>
        <taxon>Candidatus Caldarchaeum</taxon>
    </lineage>
</organism>
<dbReference type="EMBL" id="AP011852">
    <property type="protein sequence ID" value="BAJ48018.1"/>
    <property type="molecule type" value="Genomic_DNA"/>
</dbReference>
<accession>E6N6U9</accession>
<dbReference type="GO" id="GO:0051213">
    <property type="term" value="F:dioxygenase activity"/>
    <property type="evidence" value="ECO:0007669"/>
    <property type="project" value="UniProtKB-KW"/>
</dbReference>
<evidence type="ECO:0000259" key="1">
    <source>
        <dbReference type="Pfam" id="PF12697"/>
    </source>
</evidence>
<dbReference type="Gene3D" id="1.10.210.20">
    <property type="match status" value="1"/>
</dbReference>
<feature type="domain" description="AB hydrolase-1" evidence="1">
    <location>
        <begin position="26"/>
        <end position="257"/>
    </location>
</feature>
<dbReference type="BioCyc" id="CCAL311458:G131R-973-MONOMER"/>
<dbReference type="KEGG" id="csu:CSUB_C0965"/>
<reference evidence="2 4" key="2">
    <citation type="journal article" date="2011" name="Nucleic Acids Res.">
        <title>Insights into the evolution of Archaea and eukaryotic protein modifier systems revealed by the genome of a novel archaeal group.</title>
        <authorList>
            <person name="Nunoura T."/>
            <person name="Takaki Y."/>
            <person name="Kakuta J."/>
            <person name="Nishi S."/>
            <person name="Sugahara J."/>
            <person name="Kazama H."/>
            <person name="Chee G."/>
            <person name="Hattori M."/>
            <person name="Kanai A."/>
            <person name="Atomi H."/>
            <person name="Takai K."/>
            <person name="Takami H."/>
        </authorList>
    </citation>
    <scope>NUCLEOTIDE SEQUENCE [LARGE SCALE GENOMIC DNA]</scope>
</reference>
<dbReference type="SUPFAM" id="SSF53474">
    <property type="entry name" value="alpha/beta-Hydrolases"/>
    <property type="match status" value="1"/>
</dbReference>
<protein>
    <submittedName>
        <fullName evidence="2">1H-3-hydroxy-4-oxoquinaldine 2,4-dioxygenase</fullName>
    </submittedName>
</protein>
<keyword evidence="2" id="KW-0560">Oxidoreductase</keyword>
<proteinExistence type="predicted"/>
<dbReference type="InterPro" id="IPR029058">
    <property type="entry name" value="AB_hydrolase_fold"/>
</dbReference>
<sequence>MGRLLYALSSGLKIAYEDHGRGEPVLLFMPGWCDNRTQYRDLVPFCSSRSRCLVIDWPGHGESDTPAADFGEKELVAAAISVIERSGARRIVTVSTAHAGWVAIELRRQLLEKNQKLVLLDWLVLEPPQPFLEALRGLQSREHWEQVRESLFSMWLSGVVDDRILQHVRREMGSHGFEMWARAGREISASYERFGSPLKALSELEPPPHVLHLFSLPKDEAYLRAQNEFAKNHQWFSVYRLDANTHFPALEDPKTVSAFINDFIS</sequence>
<keyword evidence="2" id="KW-0223">Dioxygenase</keyword>
<dbReference type="AlphaFoldDB" id="E6N6U9"/>
<reference evidence="2 4" key="1">
    <citation type="journal article" date="2005" name="Environ. Microbiol.">
        <title>Genetic and functional properties of uncultivated thermophilic crenarchaeotes from a subsurface gold mine as revealed by analysis of genome fragments.</title>
        <authorList>
            <person name="Nunoura T."/>
            <person name="Hirayama H."/>
            <person name="Takami H."/>
            <person name="Oida H."/>
            <person name="Nishi S."/>
            <person name="Shimamura S."/>
            <person name="Suzuki Y."/>
            <person name="Inagaki F."/>
            <person name="Takai K."/>
            <person name="Nealson K.H."/>
            <person name="Horikoshi K."/>
        </authorList>
    </citation>
    <scope>NUCLEOTIDE SEQUENCE [LARGE SCALE GENOMIC DNA]</scope>
</reference>
<dbReference type="Pfam" id="PF12697">
    <property type="entry name" value="Abhydrolase_6"/>
    <property type="match status" value="1"/>
</dbReference>
<dbReference type="ESTHER" id="9arch-e6n6u9">
    <property type="family name" value="HOD-cofactorfree-dioxygenase"/>
</dbReference>
<name>E6N6U9_CALS0</name>
<dbReference type="PANTHER" id="PTHR43798">
    <property type="entry name" value="MONOACYLGLYCEROL LIPASE"/>
    <property type="match status" value="1"/>
</dbReference>
<dbReference type="InterPro" id="IPR050266">
    <property type="entry name" value="AB_hydrolase_sf"/>
</dbReference>
<evidence type="ECO:0000313" key="4">
    <source>
        <dbReference type="Proteomes" id="UP000008120"/>
    </source>
</evidence>
<dbReference type="STRING" id="311458.CSUB_C0965"/>
<dbReference type="InterPro" id="IPR000073">
    <property type="entry name" value="AB_hydrolase_1"/>
</dbReference>
<dbReference type="Gene3D" id="3.40.50.1820">
    <property type="entry name" value="alpha/beta hydrolase"/>
    <property type="match status" value="1"/>
</dbReference>
<gene>
    <name evidence="3" type="ORF">CSUB_C0965</name>
    <name evidence="2" type="ORF">HGMM_F28E01C19</name>
</gene>
<dbReference type="EMBL" id="BA000048">
    <property type="protein sequence ID" value="BAJ50818.1"/>
    <property type="molecule type" value="Genomic_DNA"/>
</dbReference>
<dbReference type="Proteomes" id="UP000008120">
    <property type="component" value="Chromosome"/>
</dbReference>
<evidence type="ECO:0000313" key="3">
    <source>
        <dbReference type="EMBL" id="BAJ50818.1"/>
    </source>
</evidence>
<evidence type="ECO:0000313" key="2">
    <source>
        <dbReference type="EMBL" id="BAJ48018.1"/>
    </source>
</evidence>